<dbReference type="FunFam" id="3.30.470.20:FF:000008">
    <property type="entry name" value="D-alanine--D-alanine ligase"/>
    <property type="match status" value="1"/>
</dbReference>
<dbReference type="GO" id="GO:0046872">
    <property type="term" value="F:metal ion binding"/>
    <property type="evidence" value="ECO:0007669"/>
    <property type="project" value="UniProtKB-KW"/>
</dbReference>
<dbReference type="Gene3D" id="3.30.1490.20">
    <property type="entry name" value="ATP-grasp fold, A domain"/>
    <property type="match status" value="1"/>
</dbReference>
<keyword evidence="5" id="KW-0479">Metal-binding</keyword>
<keyword evidence="10" id="KW-0573">Peptidoglycan synthesis</keyword>
<accession>A0A5B8RC60</accession>
<keyword evidence="6" id="KW-0547">Nucleotide-binding</keyword>
<evidence type="ECO:0000256" key="5">
    <source>
        <dbReference type="ARBA" id="ARBA00022723"/>
    </source>
</evidence>
<name>A0A5B8RC60_9ZZZZ</name>
<keyword evidence="11" id="KW-0464">Manganese</keyword>
<evidence type="ECO:0000256" key="4">
    <source>
        <dbReference type="ARBA" id="ARBA00022598"/>
    </source>
</evidence>
<dbReference type="HAMAP" id="MF_00047">
    <property type="entry name" value="Dala_Dala_lig"/>
    <property type="match status" value="1"/>
</dbReference>
<evidence type="ECO:0000256" key="7">
    <source>
        <dbReference type="ARBA" id="ARBA00022840"/>
    </source>
</evidence>
<evidence type="ECO:0000256" key="1">
    <source>
        <dbReference type="ARBA" id="ARBA00004496"/>
    </source>
</evidence>
<dbReference type="PROSITE" id="PS00844">
    <property type="entry name" value="DALA_DALA_LIGASE_2"/>
    <property type="match status" value="1"/>
</dbReference>
<dbReference type="PROSITE" id="PS00843">
    <property type="entry name" value="DALA_DALA_LIGASE_1"/>
    <property type="match status" value="1"/>
</dbReference>
<dbReference type="InterPro" id="IPR005905">
    <property type="entry name" value="D_ala_D_ala"/>
</dbReference>
<dbReference type="EC" id="6.3.2.4" evidence="14"/>
<dbReference type="InterPro" id="IPR011127">
    <property type="entry name" value="Dala_Dala_lig_N"/>
</dbReference>
<keyword evidence="4 14" id="KW-0436">Ligase</keyword>
<dbReference type="SUPFAM" id="SSF56059">
    <property type="entry name" value="Glutathione synthetase ATP-binding domain-like"/>
    <property type="match status" value="1"/>
</dbReference>
<feature type="domain" description="ATP-grasp" evidence="13">
    <location>
        <begin position="109"/>
        <end position="304"/>
    </location>
</feature>
<dbReference type="PANTHER" id="PTHR23132:SF23">
    <property type="entry name" value="D-ALANINE--D-ALANINE LIGASE B"/>
    <property type="match status" value="1"/>
</dbReference>
<dbReference type="GO" id="GO:0005524">
    <property type="term" value="F:ATP binding"/>
    <property type="evidence" value="ECO:0007669"/>
    <property type="project" value="UniProtKB-KW"/>
</dbReference>
<dbReference type="AlphaFoldDB" id="A0A5B8RC60"/>
<dbReference type="InterPro" id="IPR011761">
    <property type="entry name" value="ATP-grasp"/>
</dbReference>
<dbReference type="GO" id="GO:0071555">
    <property type="term" value="P:cell wall organization"/>
    <property type="evidence" value="ECO:0007669"/>
    <property type="project" value="UniProtKB-KW"/>
</dbReference>
<proteinExistence type="inferred from homology"/>
<dbReference type="EMBL" id="MN079092">
    <property type="protein sequence ID" value="QEA04982.1"/>
    <property type="molecule type" value="Genomic_DNA"/>
</dbReference>
<evidence type="ECO:0000256" key="2">
    <source>
        <dbReference type="ARBA" id="ARBA00010871"/>
    </source>
</evidence>
<evidence type="ECO:0000256" key="6">
    <source>
        <dbReference type="ARBA" id="ARBA00022741"/>
    </source>
</evidence>
<keyword evidence="12" id="KW-0961">Cell wall biogenesis/degradation</keyword>
<dbReference type="InterPro" id="IPR011095">
    <property type="entry name" value="Dala_Dala_lig_C"/>
</dbReference>
<keyword evidence="8" id="KW-0460">Magnesium</keyword>
<dbReference type="Pfam" id="PF07478">
    <property type="entry name" value="Dala_Dala_lig_C"/>
    <property type="match status" value="1"/>
</dbReference>
<evidence type="ECO:0000256" key="9">
    <source>
        <dbReference type="ARBA" id="ARBA00022960"/>
    </source>
</evidence>
<dbReference type="InterPro" id="IPR016185">
    <property type="entry name" value="PreATP-grasp_dom_sf"/>
</dbReference>
<dbReference type="GO" id="GO:0008716">
    <property type="term" value="F:D-alanine-D-alanine ligase activity"/>
    <property type="evidence" value="ECO:0007669"/>
    <property type="project" value="UniProtKB-EC"/>
</dbReference>
<protein>
    <submittedName>
        <fullName evidence="14">D-alanine--D-alanine ligase</fullName>
        <ecNumber evidence="14">6.3.2.4</ecNumber>
    </submittedName>
</protein>
<evidence type="ECO:0000256" key="10">
    <source>
        <dbReference type="ARBA" id="ARBA00022984"/>
    </source>
</evidence>
<evidence type="ECO:0000256" key="8">
    <source>
        <dbReference type="ARBA" id="ARBA00022842"/>
    </source>
</evidence>
<keyword evidence="3" id="KW-0963">Cytoplasm</keyword>
<dbReference type="PANTHER" id="PTHR23132">
    <property type="entry name" value="D-ALANINE--D-ALANINE LIGASE"/>
    <property type="match status" value="1"/>
</dbReference>
<dbReference type="NCBIfam" id="TIGR01205">
    <property type="entry name" value="D_ala_D_alaTIGR"/>
    <property type="match status" value="1"/>
</dbReference>
<comment type="subcellular location">
    <subcellularLocation>
        <location evidence="1">Cytoplasm</location>
    </subcellularLocation>
</comment>
<sequence>MTEHTWQSAADAGRVAVLMGGWSAERDISLKSGAAILEALRGRGVDAHAFDPRDRALPDLLGFDRALVALHGRGGEDGAIQGALETLGIPYTGSGVLGSAVAMDKLRTKLIWRGLDLATPPFRMLGHATDWDGVVDELGLPLMVKPANEGSSLGMSRVGERDGLEAAWIRAADYDTAVFAERWITGEEYTVAVLDGECLPAIRIESARGFYDFDAKYVAEDTRMHCPCGLPADTERALGELALSAFEATGAEGWGRVDLMRDGDGRFWLLEVNTVPGMTDHSLVPAAARVAGLDMGELVWRILATSRARGGER</sequence>
<evidence type="ECO:0000256" key="11">
    <source>
        <dbReference type="ARBA" id="ARBA00023211"/>
    </source>
</evidence>
<comment type="similarity">
    <text evidence="2">Belongs to the D-alanine--D-alanine ligase family.</text>
</comment>
<dbReference type="InterPro" id="IPR013815">
    <property type="entry name" value="ATP_grasp_subdomain_1"/>
</dbReference>
<dbReference type="SUPFAM" id="SSF52440">
    <property type="entry name" value="PreATP-grasp domain"/>
    <property type="match status" value="1"/>
</dbReference>
<dbReference type="PIRSF" id="PIRSF039102">
    <property type="entry name" value="Ddl/VanB"/>
    <property type="match status" value="1"/>
</dbReference>
<organism evidence="14">
    <name type="scientific">uncultured organism</name>
    <dbReference type="NCBI Taxonomy" id="155900"/>
    <lineage>
        <taxon>unclassified sequences</taxon>
        <taxon>environmental samples</taxon>
    </lineage>
</organism>
<dbReference type="NCBIfam" id="NF002378">
    <property type="entry name" value="PRK01372.1"/>
    <property type="match status" value="1"/>
</dbReference>
<evidence type="ECO:0000313" key="14">
    <source>
        <dbReference type="EMBL" id="QEA04982.1"/>
    </source>
</evidence>
<evidence type="ECO:0000259" key="13">
    <source>
        <dbReference type="PROSITE" id="PS50975"/>
    </source>
</evidence>
<gene>
    <name evidence="14" type="primary">ddl</name>
    <name evidence="14" type="ORF">KBTEX_01300</name>
</gene>
<dbReference type="PROSITE" id="PS50975">
    <property type="entry name" value="ATP_GRASP"/>
    <property type="match status" value="1"/>
</dbReference>
<evidence type="ECO:0000256" key="3">
    <source>
        <dbReference type="ARBA" id="ARBA00022490"/>
    </source>
</evidence>
<dbReference type="InterPro" id="IPR000291">
    <property type="entry name" value="D-Ala_lig_Van_CS"/>
</dbReference>
<dbReference type="Gene3D" id="3.40.50.20">
    <property type="match status" value="1"/>
</dbReference>
<keyword evidence="9" id="KW-0133">Cell shape</keyword>
<evidence type="ECO:0000256" key="12">
    <source>
        <dbReference type="ARBA" id="ARBA00023316"/>
    </source>
</evidence>
<dbReference type="Pfam" id="PF01820">
    <property type="entry name" value="Dala_Dala_lig_N"/>
    <property type="match status" value="1"/>
</dbReference>
<reference evidence="14" key="1">
    <citation type="submission" date="2019-06" db="EMBL/GenBank/DDBJ databases">
        <authorList>
            <person name="Murdoch R.W."/>
            <person name="Fathepure B."/>
        </authorList>
    </citation>
    <scope>NUCLEOTIDE SEQUENCE</scope>
</reference>
<keyword evidence="7" id="KW-0067">ATP-binding</keyword>
<dbReference type="Gene3D" id="3.30.470.20">
    <property type="entry name" value="ATP-grasp fold, B domain"/>
    <property type="match status" value="1"/>
</dbReference>